<gene>
    <name evidence="7" type="ORF">AUP42_07850</name>
</gene>
<dbReference type="Gene3D" id="3.10.105.10">
    <property type="entry name" value="Dipeptide-binding Protein, Domain 3"/>
    <property type="match status" value="1"/>
</dbReference>
<feature type="chain" id="PRO_5007596757" evidence="5">
    <location>
        <begin position="24"/>
        <end position="505"/>
    </location>
</feature>
<dbReference type="InterPro" id="IPR030678">
    <property type="entry name" value="Peptide/Ni-bd"/>
</dbReference>
<dbReference type="InterPro" id="IPR000914">
    <property type="entry name" value="SBP_5_dom"/>
</dbReference>
<dbReference type="SUPFAM" id="SSF53850">
    <property type="entry name" value="Periplasmic binding protein-like II"/>
    <property type="match status" value="1"/>
</dbReference>
<dbReference type="EMBL" id="LPVY01000025">
    <property type="protein sequence ID" value="KZB60460.1"/>
    <property type="molecule type" value="Genomic_DNA"/>
</dbReference>
<dbReference type="Gene3D" id="3.40.190.10">
    <property type="entry name" value="Periplasmic binding protein-like II"/>
    <property type="match status" value="1"/>
</dbReference>
<dbReference type="PANTHER" id="PTHR30290">
    <property type="entry name" value="PERIPLASMIC BINDING COMPONENT OF ABC TRANSPORTER"/>
    <property type="match status" value="1"/>
</dbReference>
<evidence type="ECO:0000256" key="4">
    <source>
        <dbReference type="ARBA" id="ARBA00022729"/>
    </source>
</evidence>
<evidence type="ECO:0000313" key="7">
    <source>
        <dbReference type="EMBL" id="KZB60460.1"/>
    </source>
</evidence>
<dbReference type="CDD" id="cd08515">
    <property type="entry name" value="PBP2_NikA_DppA_OppA_like_10"/>
    <property type="match status" value="1"/>
</dbReference>
<dbReference type="AlphaFoldDB" id="A0A154L038"/>
<comment type="subcellular location">
    <subcellularLocation>
        <location evidence="1">Periplasm</location>
    </subcellularLocation>
</comment>
<comment type="caution">
    <text evidence="7">The sequence shown here is derived from an EMBL/GenBank/DDBJ whole genome shotgun (WGS) entry which is preliminary data.</text>
</comment>
<evidence type="ECO:0000259" key="6">
    <source>
        <dbReference type="Pfam" id="PF00496"/>
    </source>
</evidence>
<accession>A0A154L038</accession>
<evidence type="ECO:0000256" key="1">
    <source>
        <dbReference type="ARBA" id="ARBA00004418"/>
    </source>
</evidence>
<dbReference type="Proteomes" id="UP000076335">
    <property type="component" value="Unassembled WGS sequence"/>
</dbReference>
<dbReference type="PIRSF" id="PIRSF002741">
    <property type="entry name" value="MppA"/>
    <property type="match status" value="1"/>
</dbReference>
<keyword evidence="4 5" id="KW-0732">Signal</keyword>
<proteinExistence type="inferred from homology"/>
<dbReference type="Pfam" id="PF00496">
    <property type="entry name" value="SBP_bac_5"/>
    <property type="match status" value="1"/>
</dbReference>
<sequence length="505" mass="56516">MKQILKGAGIFALAMAAAGTAAANKADDTLNVAFSKELENVDSYFNSAREGVILQRSIWDGLVYRDPYTGEYQGNLATDWKWVDDKTLEFNLRQGVTFHNGEPFDADDVVATVNWVADEKNGVKTQRNVNWMESAEKIDQFKVRIHLKAPFPAAIEYLAGPVSIYPNEYYAEAGPTGMGLNPVGTGPYKVVSVEPGKHFVLEKYENYHKDSPKGQANIGRLDIRTIPDFNTQAAELFSGGLDWIWQVPPDQAESLGAMGEFTVANESTMRIGYLQFDAAGRSGEDNPFTNKLIRQAISHAIDRDAIVASMLKGKSRVVNSACFPSQFGCAQDVAVYDYDPEKAKQLLAEAGYPDGLEIDFYAYRDREYAEAMLGYLEAVGIKSNFKLLQYSALRELSMKGEVPMSFQTWGSYSINDASAIVSQYFKLGSLDSAQDEQVKEWLDVADSSVDPDERKEYYAKALKRIAEEAYWLPLFSYNSNYVFTKDLEYAPTTDAIPRFFQMSWK</sequence>
<dbReference type="GO" id="GO:0043190">
    <property type="term" value="C:ATP-binding cassette (ABC) transporter complex"/>
    <property type="evidence" value="ECO:0007669"/>
    <property type="project" value="InterPro"/>
</dbReference>
<dbReference type="GO" id="GO:0015833">
    <property type="term" value="P:peptide transport"/>
    <property type="evidence" value="ECO:0007669"/>
    <property type="project" value="TreeGrafter"/>
</dbReference>
<dbReference type="Gene3D" id="3.90.76.10">
    <property type="entry name" value="Dipeptide-binding Protein, Domain 1"/>
    <property type="match status" value="1"/>
</dbReference>
<dbReference type="GO" id="GO:0030288">
    <property type="term" value="C:outer membrane-bounded periplasmic space"/>
    <property type="evidence" value="ECO:0007669"/>
    <property type="project" value="UniProtKB-ARBA"/>
</dbReference>
<protein>
    <submittedName>
        <fullName evidence="7">ABC transporter substrate-binding protein</fullName>
    </submittedName>
</protein>
<reference evidence="7 8" key="1">
    <citation type="submission" date="2015-12" db="EMBL/GenBank/DDBJ databases">
        <title>Genome sequence of Thalassospira lucentensis MCCC 1A02072.</title>
        <authorList>
            <person name="Lu L."/>
            <person name="Lai Q."/>
            <person name="Shao Z."/>
            <person name="Qian P."/>
        </authorList>
    </citation>
    <scope>NUCLEOTIDE SEQUENCE [LARGE SCALE GENOMIC DNA]</scope>
    <source>
        <strain evidence="7 8">MCCC 1A02072</strain>
    </source>
</reference>
<evidence type="ECO:0000256" key="5">
    <source>
        <dbReference type="SAM" id="SignalP"/>
    </source>
</evidence>
<dbReference type="PANTHER" id="PTHR30290:SF9">
    <property type="entry name" value="OLIGOPEPTIDE-BINDING PROTEIN APPA"/>
    <property type="match status" value="1"/>
</dbReference>
<evidence type="ECO:0000256" key="3">
    <source>
        <dbReference type="ARBA" id="ARBA00022448"/>
    </source>
</evidence>
<comment type="similarity">
    <text evidence="2">Belongs to the bacterial solute-binding protein 5 family.</text>
</comment>
<feature type="signal peptide" evidence="5">
    <location>
        <begin position="1"/>
        <end position="23"/>
    </location>
</feature>
<name>A0A154L038_9PROT</name>
<dbReference type="OrthoDB" id="9803988at2"/>
<feature type="domain" description="Solute-binding protein family 5" evidence="6">
    <location>
        <begin position="71"/>
        <end position="423"/>
    </location>
</feature>
<evidence type="ECO:0000256" key="2">
    <source>
        <dbReference type="ARBA" id="ARBA00005695"/>
    </source>
</evidence>
<dbReference type="InterPro" id="IPR039424">
    <property type="entry name" value="SBP_5"/>
</dbReference>
<dbReference type="RefSeq" id="WP_062953458.1">
    <property type="nucleotide sequence ID" value="NZ_LPVY01000025.1"/>
</dbReference>
<organism evidence="7 8">
    <name type="scientific">Thalassospira lucentensis</name>
    <dbReference type="NCBI Taxonomy" id="168935"/>
    <lineage>
        <taxon>Bacteria</taxon>
        <taxon>Pseudomonadati</taxon>
        <taxon>Pseudomonadota</taxon>
        <taxon>Alphaproteobacteria</taxon>
        <taxon>Rhodospirillales</taxon>
        <taxon>Thalassospiraceae</taxon>
        <taxon>Thalassospira</taxon>
    </lineage>
</organism>
<keyword evidence="3" id="KW-0813">Transport</keyword>
<evidence type="ECO:0000313" key="8">
    <source>
        <dbReference type="Proteomes" id="UP000076335"/>
    </source>
</evidence>
<dbReference type="GO" id="GO:1904680">
    <property type="term" value="F:peptide transmembrane transporter activity"/>
    <property type="evidence" value="ECO:0007669"/>
    <property type="project" value="TreeGrafter"/>
</dbReference>